<reference evidence="2 3" key="1">
    <citation type="submission" date="2014-02" db="EMBL/GenBank/DDBJ databases">
        <title>Transposable element dynamics among asymbiotic and ectomycorrhizal Amanita fungi.</title>
        <authorList>
            <consortium name="DOE Joint Genome Institute"/>
            <person name="Hess J."/>
            <person name="Skrede I."/>
            <person name="Wolfe B."/>
            <person name="LaButti K."/>
            <person name="Ohm R.A."/>
            <person name="Grigoriev I.V."/>
            <person name="Pringle A."/>
        </authorList>
    </citation>
    <scope>NUCLEOTIDE SEQUENCE [LARGE SCALE GENOMIC DNA]</scope>
    <source>
        <strain evidence="2 3">SKay4041</strain>
    </source>
</reference>
<accession>A0A2A9N991</accession>
<proteinExistence type="predicted"/>
<dbReference type="OrthoDB" id="2793621at2759"/>
<feature type="compositionally biased region" description="Acidic residues" evidence="1">
    <location>
        <begin position="218"/>
        <end position="234"/>
    </location>
</feature>
<name>A0A2A9N991_9AGAR</name>
<dbReference type="Proteomes" id="UP000242287">
    <property type="component" value="Unassembled WGS sequence"/>
</dbReference>
<feature type="region of interest" description="Disordered" evidence="1">
    <location>
        <begin position="327"/>
        <end position="356"/>
    </location>
</feature>
<keyword evidence="3" id="KW-1185">Reference proteome</keyword>
<feature type="region of interest" description="Disordered" evidence="1">
    <location>
        <begin position="240"/>
        <end position="264"/>
    </location>
</feature>
<feature type="compositionally biased region" description="Low complexity" evidence="1">
    <location>
        <begin position="54"/>
        <end position="73"/>
    </location>
</feature>
<evidence type="ECO:0000256" key="1">
    <source>
        <dbReference type="SAM" id="MobiDB-lite"/>
    </source>
</evidence>
<feature type="region of interest" description="Disordered" evidence="1">
    <location>
        <begin position="120"/>
        <end position="149"/>
    </location>
</feature>
<feature type="region of interest" description="Disordered" evidence="1">
    <location>
        <begin position="215"/>
        <end position="234"/>
    </location>
</feature>
<feature type="compositionally biased region" description="Low complexity" evidence="1">
    <location>
        <begin position="137"/>
        <end position="149"/>
    </location>
</feature>
<gene>
    <name evidence="2" type="ORF">AMATHDRAFT_42905</name>
</gene>
<dbReference type="AlphaFoldDB" id="A0A2A9N991"/>
<feature type="compositionally biased region" description="Acidic residues" evidence="1">
    <location>
        <begin position="240"/>
        <end position="260"/>
    </location>
</feature>
<evidence type="ECO:0000313" key="3">
    <source>
        <dbReference type="Proteomes" id="UP000242287"/>
    </source>
</evidence>
<sequence length="382" mass="41808">MKVPQSQQKMAIIVPKVYSNSYSYPAYQEYRRYNNNVLPTPITESRRKPAAAESSTSLVSPPLTPSHSSVPTLHDILDPTTREAGFDEKCLEGLSSDLLYTPLEAFAKSCWQTICPSSPTTKFNPHPSKSVPPIPITPTTTSSSAASSSSTRATCAPCEKKAKVYSCASGSGSDSTICLPLQHRRRRAGDLWGRECGESTCTEGSSSLSIYESVPSFWDDDDEDNENDIDNGEEEEACYYDEDTDDSSGYEEDGDNDEVSEVGGYEGTEEPLVSYHGDIIKGPVFERASLESGFPLRPNLLVGDWKTSFICLEPTMAPSHMSTVSIDLEQEPPSPPATYQQHQFQDERKTSHSPAHGSPGFLAALYAKIPIRPFRPTSTVCS</sequence>
<organism evidence="2 3">
    <name type="scientific">Amanita thiersii Skay4041</name>
    <dbReference type="NCBI Taxonomy" id="703135"/>
    <lineage>
        <taxon>Eukaryota</taxon>
        <taxon>Fungi</taxon>
        <taxon>Dikarya</taxon>
        <taxon>Basidiomycota</taxon>
        <taxon>Agaricomycotina</taxon>
        <taxon>Agaricomycetes</taxon>
        <taxon>Agaricomycetidae</taxon>
        <taxon>Agaricales</taxon>
        <taxon>Pluteineae</taxon>
        <taxon>Amanitaceae</taxon>
        <taxon>Amanita</taxon>
    </lineage>
</organism>
<evidence type="ECO:0000313" key="2">
    <source>
        <dbReference type="EMBL" id="PFH47475.1"/>
    </source>
</evidence>
<protein>
    <submittedName>
        <fullName evidence="2">Uncharacterized protein</fullName>
    </submittedName>
</protein>
<feature type="region of interest" description="Disordered" evidence="1">
    <location>
        <begin position="40"/>
        <end position="75"/>
    </location>
</feature>
<dbReference type="EMBL" id="KZ302109">
    <property type="protein sequence ID" value="PFH47475.1"/>
    <property type="molecule type" value="Genomic_DNA"/>
</dbReference>